<gene>
    <name evidence="2" type="ORF">METHB2_390015</name>
</gene>
<evidence type="ECO:0000313" key="2">
    <source>
        <dbReference type="EMBL" id="CAA9891281.1"/>
    </source>
</evidence>
<dbReference type="AlphaFoldDB" id="A0A8S0YA83"/>
<evidence type="ECO:0000313" key="3">
    <source>
        <dbReference type="Proteomes" id="UP000494216"/>
    </source>
</evidence>
<proteinExistence type="predicted"/>
<name>A0A8S0YA83_9GAMM</name>
<protein>
    <submittedName>
        <fullName evidence="2">Uncharacterized protein</fullName>
    </submittedName>
</protein>
<comment type="caution">
    <text evidence="2">The sequence shown here is derived from an EMBL/GenBank/DDBJ whole genome shotgun (WGS) entry which is preliminary data.</text>
</comment>
<organism evidence="2 3">
    <name type="scientific">Candidatus Methylobacter favarea</name>
    <dbReference type="NCBI Taxonomy" id="2707345"/>
    <lineage>
        <taxon>Bacteria</taxon>
        <taxon>Pseudomonadati</taxon>
        <taxon>Pseudomonadota</taxon>
        <taxon>Gammaproteobacteria</taxon>
        <taxon>Methylococcales</taxon>
        <taxon>Methylococcaceae</taxon>
        <taxon>Methylobacter</taxon>
    </lineage>
</organism>
<feature type="region of interest" description="Disordered" evidence="1">
    <location>
        <begin position="33"/>
        <end position="79"/>
    </location>
</feature>
<accession>A0A8S0YA83</accession>
<reference evidence="2 3" key="1">
    <citation type="submission" date="2020-02" db="EMBL/GenBank/DDBJ databases">
        <authorList>
            <person name="Hogendoorn C."/>
        </authorList>
    </citation>
    <scope>NUCLEOTIDE SEQUENCE [LARGE SCALE GENOMIC DNA]</scope>
    <source>
        <strain evidence="2">METHB21</strain>
    </source>
</reference>
<dbReference type="RefSeq" id="WP_174626163.1">
    <property type="nucleotide sequence ID" value="NZ_CADCXN010000068.1"/>
</dbReference>
<keyword evidence="3" id="KW-1185">Reference proteome</keyword>
<feature type="compositionally biased region" description="Basic and acidic residues" evidence="1">
    <location>
        <begin position="70"/>
        <end position="79"/>
    </location>
</feature>
<dbReference type="Proteomes" id="UP000494216">
    <property type="component" value="Unassembled WGS sequence"/>
</dbReference>
<evidence type="ECO:0000256" key="1">
    <source>
        <dbReference type="SAM" id="MobiDB-lite"/>
    </source>
</evidence>
<dbReference type="EMBL" id="CADCXN010000068">
    <property type="protein sequence ID" value="CAA9891281.1"/>
    <property type="molecule type" value="Genomic_DNA"/>
</dbReference>
<sequence length="79" mass="8637">MKETADVYSAQKAKIAIAAVKSIKTINEITQEHSIRPSRRVSPWKKDLSAKTGSLLEGKRGPKPINVQSDPEHSPGLDT</sequence>